<reference evidence="3" key="2">
    <citation type="journal article" date="2019" name="IMA Fungus">
        <title>Genome sequencing and comparison of five Tilletia species to identify candidate genes for the detection of regulated species infecting wheat.</title>
        <authorList>
            <person name="Nguyen H.D.T."/>
            <person name="Sultana T."/>
            <person name="Kesanakurti P."/>
            <person name="Hambleton S."/>
        </authorList>
    </citation>
    <scope>NUCLEOTIDE SEQUENCE</scope>
    <source>
        <strain evidence="3">DAOMC 238032</strain>
    </source>
</reference>
<dbReference type="Gene3D" id="1.10.20.10">
    <property type="entry name" value="Histone, subunit A"/>
    <property type="match status" value="1"/>
</dbReference>
<dbReference type="GO" id="GO:0003677">
    <property type="term" value="F:DNA binding"/>
    <property type="evidence" value="ECO:0007669"/>
    <property type="project" value="InterPro"/>
</dbReference>
<dbReference type="Proteomes" id="UP000836402">
    <property type="component" value="Unassembled WGS sequence"/>
</dbReference>
<dbReference type="PANTHER" id="PTHR23430">
    <property type="entry name" value="HISTONE H2A"/>
    <property type="match status" value="1"/>
</dbReference>
<dbReference type="EMBL" id="LWDD02002248">
    <property type="protein sequence ID" value="KAE8241660.1"/>
    <property type="molecule type" value="Genomic_DNA"/>
</dbReference>
<keyword evidence="5" id="KW-1185">Reference proteome</keyword>
<evidence type="ECO:0000313" key="3">
    <source>
        <dbReference type="EMBL" id="KAE8241660.1"/>
    </source>
</evidence>
<dbReference type="Proteomes" id="UP000077671">
    <property type="component" value="Unassembled WGS sequence"/>
</dbReference>
<reference evidence="2" key="3">
    <citation type="submission" date="2020-10" db="EMBL/GenBank/DDBJ databases">
        <authorList>
            <person name="Sedaghatjoo S."/>
        </authorList>
    </citation>
    <scope>NUCLEOTIDE SEQUENCE</scope>
    <source>
        <strain evidence="2">AZH3</strain>
    </source>
</reference>
<dbReference type="GO" id="GO:0000786">
    <property type="term" value="C:nucleosome"/>
    <property type="evidence" value="ECO:0007669"/>
    <property type="project" value="InterPro"/>
</dbReference>
<proteinExistence type="predicted"/>
<dbReference type="Pfam" id="PF16211">
    <property type="entry name" value="Histone_H2A_C"/>
    <property type="match status" value="1"/>
</dbReference>
<gene>
    <name evidence="3" type="ORF">A4X03_0g8111</name>
    <name evidence="2" type="ORF">JKIAZH3_G578</name>
</gene>
<name>A0A177V5D5_9BASI</name>
<comment type="caution">
    <text evidence="3">The sequence shown here is derived from an EMBL/GenBank/DDBJ whole genome shotgun (WGS) entry which is preliminary data.</text>
</comment>
<dbReference type="InterPro" id="IPR002119">
    <property type="entry name" value="Histone_H2A"/>
</dbReference>
<evidence type="ECO:0000313" key="5">
    <source>
        <dbReference type="Proteomes" id="UP000836402"/>
    </source>
</evidence>
<dbReference type="PRINTS" id="PR00620">
    <property type="entry name" value="HISTONEH2A"/>
</dbReference>
<evidence type="ECO:0000313" key="4">
    <source>
        <dbReference type="Proteomes" id="UP000077671"/>
    </source>
</evidence>
<dbReference type="AlphaFoldDB" id="A0A177V5D5"/>
<sequence length="76" mass="8128">MGSRGGEGEGVSTIAQDNHRARIIPRHLQLAIGGDEELKALIGNATLSQGDVLPFIKRELLPAQSGKNKKNPSKEL</sequence>
<dbReference type="GO" id="GO:0030527">
    <property type="term" value="F:structural constituent of chromatin"/>
    <property type="evidence" value="ECO:0007669"/>
    <property type="project" value="InterPro"/>
</dbReference>
<evidence type="ECO:0000259" key="1">
    <source>
        <dbReference type="Pfam" id="PF16211"/>
    </source>
</evidence>
<dbReference type="InterPro" id="IPR009072">
    <property type="entry name" value="Histone-fold"/>
</dbReference>
<dbReference type="InterPro" id="IPR032454">
    <property type="entry name" value="Histone_H2A_C"/>
</dbReference>
<dbReference type="SUPFAM" id="SSF47113">
    <property type="entry name" value="Histone-fold"/>
    <property type="match status" value="1"/>
</dbReference>
<organism evidence="3 4">
    <name type="scientific">Tilletia caries</name>
    <name type="common">wheat bunt fungus</name>
    <dbReference type="NCBI Taxonomy" id="13290"/>
    <lineage>
        <taxon>Eukaryota</taxon>
        <taxon>Fungi</taxon>
        <taxon>Dikarya</taxon>
        <taxon>Basidiomycota</taxon>
        <taxon>Ustilaginomycotina</taxon>
        <taxon>Exobasidiomycetes</taxon>
        <taxon>Tilletiales</taxon>
        <taxon>Tilletiaceae</taxon>
        <taxon>Tilletia</taxon>
    </lineage>
</organism>
<reference evidence="3" key="1">
    <citation type="submission" date="2016-04" db="EMBL/GenBank/DDBJ databases">
        <authorList>
            <person name="Nguyen H.D."/>
            <person name="Kesanakurti P."/>
            <person name="Cullis J."/>
            <person name="Levesque C.A."/>
            <person name="Hambleton S."/>
        </authorList>
    </citation>
    <scope>NUCLEOTIDE SEQUENCE</scope>
    <source>
        <strain evidence="3">DAOMC 238032</strain>
    </source>
</reference>
<dbReference type="GO" id="GO:0046982">
    <property type="term" value="F:protein heterodimerization activity"/>
    <property type="evidence" value="ECO:0007669"/>
    <property type="project" value="InterPro"/>
</dbReference>
<accession>A0A177V5D5</accession>
<feature type="domain" description="Histone H2A C-terminal" evidence="1">
    <location>
        <begin position="36"/>
        <end position="70"/>
    </location>
</feature>
<evidence type="ECO:0000313" key="2">
    <source>
        <dbReference type="EMBL" id="CAD6958102.1"/>
    </source>
</evidence>
<dbReference type="EMBL" id="CAJHJG010006561">
    <property type="protein sequence ID" value="CAD6958102.1"/>
    <property type="molecule type" value="Genomic_DNA"/>
</dbReference>
<protein>
    <recommendedName>
        <fullName evidence="1">Histone H2A C-terminal domain-containing protein</fullName>
    </recommendedName>
</protein>